<dbReference type="EMBL" id="JACSGT010000003">
    <property type="protein sequence ID" value="MCF2221521.1"/>
    <property type="molecule type" value="Genomic_DNA"/>
</dbReference>
<protein>
    <submittedName>
        <fullName evidence="1">Uncharacterized protein</fullName>
    </submittedName>
</protein>
<dbReference type="Gene3D" id="2.60.120.200">
    <property type="match status" value="1"/>
</dbReference>
<gene>
    <name evidence="1" type="ORF">H9Q08_19835</name>
</gene>
<dbReference type="Pfam" id="PF18483">
    <property type="entry name" value="Lectin_L-type_dom"/>
    <property type="match status" value="1"/>
</dbReference>
<dbReference type="InterPro" id="IPR018247">
    <property type="entry name" value="EF_Hand_1_Ca_BS"/>
</dbReference>
<sequence length="1366" mass="141744">MKLLRIKFVMKNASSAQQYFVKAAFVLIMIFTSLQQLSAQSSDIDGDGITNSLDLDDDNDGILDADECQASNKISAGIFPTSGTTIPNWTTTGSFVLNARGLQFDADNAVTTVRQTVSGVFFGSTINLNNLRWLTTNNAAASGRLITEILYNGTLYATIDTGIGVAGSIPTVTGNNGAVTNISTLPSIASTGVYSTPANIIISLPSSLPSGGEFQIRFTSGSTNADDLSIESVQLISCSDSDGDGIPNFQDLDSDGDGCSDAVEGAGNFTTSQLTTASGTLTTQTPNINFGTVVDANGIPVIVGAGGQGIGDSLDVIKDCKDSDGDGIPDWQDLDDDNDGILDCVENALNTTVDKIFKANNNATLIASPSTGPVHQYRLTNGGSQNGQVWSYGKVDFTKSFTLSTKAFLSNADGIAIVFHNSPAGQLASGTNGQGLGARGIANGIALELDTFVNSCANDANNGENCDPNYDHGSIRTTAGWINAGKLAGDGQLGDGTVDDGLWHDVVINWNSVTRNLSYTFDGVAVTNYTFPATGANAIETILAGNSAYFGFTASTGGAGSNNSVGFDSLCTLPIYLDTDQDGISNHLDLDSDGDGCTDAIEGAGNFTNSQLTTASGNISSQSPNQNFGIAVDGNGIPTTVGTAGQGIGESQDISKNNCLDSDNDGVPNWLDLDSDNDGILDIDENCTGFLAQNTNGTWKGDTNSNLTVSLGTSTSQTNSNSFNDGKHYYYVNNSGAENRYVVTGNFNNFTYTFSTPVKAKEIAFYLNDLDPAGSVSSSISFKVNGAYPYGKFTSQVIYGPPAADPYLNFNPVTGVMTHDGTDNQRILLKGQGDSLVSSITINSTNIGSGDSVAFSLFALKTCDTDQDGISNDLDLDSDGDGCPDAIEGDAAFTTSNLVNSSMPGGNTGTNYNGTAGPVTTNLGNTVGNTAATMGVPTIAGTGQGVGGSKIATNYSQCLDSDGDGIPDWQDLDDDNDGILDTAEICKSAISTDFFGGQTSTVTNVSGANVVPTTATITPAVTDYFIGWHMGNAAAAVGKEMSINFSNPVYLATDGIDFILNGMDTSSKFGHFFIVYEDGTRLSNLNLSLANISPANGILLSSTNGATSIETIGVQASADLTLLGVDRTKRIVKMGYTVLALNGGALSETIRPRIQIDCDIDGDGIPNQLDLDSDNDGCLDAIEGGANITTSQLVNAGGVLSVGTGSAAANQNLCAGSSCVDANGIPTIVSASGQTVGDSQNAAVNSQCNNFCYKPGIINSGNTYPAKHGITSLGRAGTGNNDNWPMVRQSAWTVLEAKTKGFVINRVKFNAGNQPVADNGTTLVITNPVEGMLVYDTTNNCLKMYTSNDGDITFSWHCITTQTCPQ</sequence>
<dbReference type="SUPFAM" id="SSF103647">
    <property type="entry name" value="TSP type-3 repeat"/>
    <property type="match status" value="3"/>
</dbReference>
<organism evidence="1 2">
    <name type="scientific">Chryseobacterium indicum</name>
    <dbReference type="NCBI Taxonomy" id="2766954"/>
    <lineage>
        <taxon>Bacteria</taxon>
        <taxon>Pseudomonadati</taxon>
        <taxon>Bacteroidota</taxon>
        <taxon>Flavobacteriia</taxon>
        <taxon>Flavobacteriales</taxon>
        <taxon>Weeksellaceae</taxon>
        <taxon>Chryseobacterium group</taxon>
        <taxon>Chryseobacterium</taxon>
    </lineage>
</organism>
<keyword evidence="2" id="KW-1185">Reference proteome</keyword>
<proteinExistence type="predicted"/>
<name>A0ABS9CDQ2_9FLAO</name>
<dbReference type="PROSITE" id="PS00018">
    <property type="entry name" value="EF_HAND_1"/>
    <property type="match status" value="1"/>
</dbReference>
<dbReference type="CDD" id="cd01951">
    <property type="entry name" value="lectin_L-type"/>
    <property type="match status" value="1"/>
</dbReference>
<evidence type="ECO:0000313" key="2">
    <source>
        <dbReference type="Proteomes" id="UP001430374"/>
    </source>
</evidence>
<comment type="caution">
    <text evidence="1">The sequence shown here is derived from an EMBL/GenBank/DDBJ whole genome shotgun (WGS) entry which is preliminary data.</text>
</comment>
<dbReference type="RefSeq" id="WP_235132809.1">
    <property type="nucleotide sequence ID" value="NZ_JACSGT010000003.1"/>
</dbReference>
<dbReference type="Proteomes" id="UP001430374">
    <property type="component" value="Unassembled WGS sequence"/>
</dbReference>
<dbReference type="SUPFAM" id="SSF49899">
    <property type="entry name" value="Concanavalin A-like lectins/glucanases"/>
    <property type="match status" value="1"/>
</dbReference>
<dbReference type="InterPro" id="IPR056573">
    <property type="entry name" value="Lectin_L-type_dom"/>
</dbReference>
<dbReference type="Gene3D" id="4.10.1080.10">
    <property type="entry name" value="TSP type-3 repeat"/>
    <property type="match status" value="3"/>
</dbReference>
<dbReference type="InterPro" id="IPR013320">
    <property type="entry name" value="ConA-like_dom_sf"/>
</dbReference>
<reference evidence="1" key="1">
    <citation type="submission" date="2021-08" db="EMBL/GenBank/DDBJ databases">
        <title>Complete genome sequence of Chryseobacterium sp strain PS-8.</title>
        <authorList>
            <person name="Das S.K."/>
        </authorList>
    </citation>
    <scope>NUCLEOTIDE SEQUENCE</scope>
    <source>
        <strain evidence="1">PS-8</strain>
    </source>
</reference>
<accession>A0ABS9CDQ2</accession>
<dbReference type="InterPro" id="IPR028974">
    <property type="entry name" value="TSP_type-3_rpt"/>
</dbReference>
<evidence type="ECO:0000313" key="1">
    <source>
        <dbReference type="EMBL" id="MCF2221521.1"/>
    </source>
</evidence>